<dbReference type="SFLD" id="SFLDS00029">
    <property type="entry name" value="Radical_SAM"/>
    <property type="match status" value="1"/>
</dbReference>
<keyword evidence="11" id="KW-1185">Reference proteome</keyword>
<evidence type="ECO:0000256" key="7">
    <source>
        <dbReference type="ARBA" id="ARBA00023014"/>
    </source>
</evidence>
<dbReference type="CDD" id="cd01335">
    <property type="entry name" value="Radical_SAM"/>
    <property type="match status" value="1"/>
</dbReference>
<dbReference type="InterPro" id="IPR007197">
    <property type="entry name" value="rSAM"/>
</dbReference>
<keyword evidence="8" id="KW-0812">Transmembrane</keyword>
<protein>
    <submittedName>
        <fullName evidence="10">Radical SAM protein</fullName>
    </submittedName>
</protein>
<keyword evidence="4" id="KW-0949">S-adenosyl-L-methionine</keyword>
<evidence type="ECO:0000256" key="4">
    <source>
        <dbReference type="ARBA" id="ARBA00022691"/>
    </source>
</evidence>
<name>A0ABT1NIF4_9FIRM</name>
<dbReference type="EMBL" id="JAJEKE010000011">
    <property type="protein sequence ID" value="MCQ1530359.1"/>
    <property type="molecule type" value="Genomic_DNA"/>
</dbReference>
<evidence type="ECO:0000313" key="11">
    <source>
        <dbReference type="Proteomes" id="UP001651880"/>
    </source>
</evidence>
<dbReference type="InterPro" id="IPR034466">
    <property type="entry name" value="Methyltransferase_Class_B"/>
</dbReference>
<sequence>MIVLLKKVRVKTLFSLFDPVKVEPLELCYLEAVLDSSGIECYIADDLFGLKEPEEIKPDVVVLTGYNVAEEEIIREARACKTKYSGVIVIVGGVHAQLNASAFHHKNIDYVIHSQCLSVFKQVIEHISDSKNKLTEAGVDYFIDQAGSADGIWKVGGKHYIKAADSIKADRRLFQMISPKTSYLEKKQVALIKGSIGCPYGCEYCYCRCVNGGIYIKSDYDKMVEEMADIGAEYFWIVDDVLFAMREDALAFIEAISKIDLKVKIIGYLRADFIIREADLLPRLKKAGLAEVIVGFESVNNEELEDYHKSTDALRYPEAISLLKENSIDLTALFMVHPDYSLRDFIDLRDFIRKHDIDVYTISVFTPIKGTNSYEKAKKDLITQDIKKYDFLHLVLKPRLPVPLFYILFYWTHLRLLKSKRIWKYIRQSICCVD</sequence>
<dbReference type="SFLD" id="SFLDG01082">
    <property type="entry name" value="B12-binding_domain_containing"/>
    <property type="match status" value="1"/>
</dbReference>
<keyword evidence="7" id="KW-0411">Iron-sulfur</keyword>
<dbReference type="InterPro" id="IPR013785">
    <property type="entry name" value="Aldolase_TIM"/>
</dbReference>
<dbReference type="SUPFAM" id="SSF102114">
    <property type="entry name" value="Radical SAM enzymes"/>
    <property type="match status" value="1"/>
</dbReference>
<proteinExistence type="predicted"/>
<keyword evidence="2" id="KW-0489">Methyltransferase</keyword>
<dbReference type="PANTHER" id="PTHR43409:SF7">
    <property type="entry name" value="BLL1977 PROTEIN"/>
    <property type="match status" value="1"/>
</dbReference>
<keyword evidence="8" id="KW-0472">Membrane</keyword>
<dbReference type="SMART" id="SM00729">
    <property type="entry name" value="Elp3"/>
    <property type="match status" value="1"/>
</dbReference>
<dbReference type="Pfam" id="PF04055">
    <property type="entry name" value="Radical_SAM"/>
    <property type="match status" value="1"/>
</dbReference>
<evidence type="ECO:0000256" key="1">
    <source>
        <dbReference type="ARBA" id="ARBA00001966"/>
    </source>
</evidence>
<evidence type="ECO:0000256" key="8">
    <source>
        <dbReference type="SAM" id="Phobius"/>
    </source>
</evidence>
<feature type="transmembrane region" description="Helical" evidence="8">
    <location>
        <begin position="400"/>
        <end position="417"/>
    </location>
</feature>
<comment type="caution">
    <text evidence="10">The sequence shown here is derived from an EMBL/GenBank/DDBJ whole genome shotgun (WGS) entry which is preliminary data.</text>
</comment>
<dbReference type="InterPro" id="IPR051198">
    <property type="entry name" value="BchE-like"/>
</dbReference>
<evidence type="ECO:0000256" key="5">
    <source>
        <dbReference type="ARBA" id="ARBA00022723"/>
    </source>
</evidence>
<dbReference type="Gene3D" id="3.40.50.280">
    <property type="entry name" value="Cobalamin-binding domain"/>
    <property type="match status" value="1"/>
</dbReference>
<keyword evidence="5" id="KW-0479">Metal-binding</keyword>
<evidence type="ECO:0000256" key="3">
    <source>
        <dbReference type="ARBA" id="ARBA00022679"/>
    </source>
</evidence>
<accession>A0ABT1NIF4</accession>
<keyword evidence="6" id="KW-0408">Iron</keyword>
<dbReference type="PROSITE" id="PS51918">
    <property type="entry name" value="RADICAL_SAM"/>
    <property type="match status" value="1"/>
</dbReference>
<gene>
    <name evidence="10" type="ORF">LJD61_12470</name>
</gene>
<feature type="domain" description="Radical SAM core" evidence="9">
    <location>
        <begin position="184"/>
        <end position="404"/>
    </location>
</feature>
<evidence type="ECO:0000256" key="2">
    <source>
        <dbReference type="ARBA" id="ARBA00022603"/>
    </source>
</evidence>
<keyword evidence="8" id="KW-1133">Transmembrane helix</keyword>
<organism evidence="10 11">
    <name type="scientific">Lutispora saccharofermentans</name>
    <dbReference type="NCBI Taxonomy" id="3024236"/>
    <lineage>
        <taxon>Bacteria</taxon>
        <taxon>Bacillati</taxon>
        <taxon>Bacillota</taxon>
        <taxon>Clostridia</taxon>
        <taxon>Lutisporales</taxon>
        <taxon>Lutisporaceae</taxon>
        <taxon>Lutispora</taxon>
    </lineage>
</organism>
<dbReference type="SFLD" id="SFLDG01123">
    <property type="entry name" value="methyltransferase_(Class_B)"/>
    <property type="match status" value="1"/>
</dbReference>
<reference evidence="10 11" key="1">
    <citation type="submission" date="2021-10" db="EMBL/GenBank/DDBJ databases">
        <title>Lutispora strain m25 sp. nov., a thermophilic, non-spore-forming bacterium isolated from a lab-scale methanogenic bioreactor digesting anaerobic sludge.</title>
        <authorList>
            <person name="El Houari A."/>
            <person name="Mcdonald J."/>
        </authorList>
    </citation>
    <scope>NUCLEOTIDE SEQUENCE [LARGE SCALE GENOMIC DNA]</scope>
    <source>
        <strain evidence="11">m25</strain>
    </source>
</reference>
<dbReference type="Proteomes" id="UP001651880">
    <property type="component" value="Unassembled WGS sequence"/>
</dbReference>
<keyword evidence="3" id="KW-0808">Transferase</keyword>
<evidence type="ECO:0000256" key="6">
    <source>
        <dbReference type="ARBA" id="ARBA00023004"/>
    </source>
</evidence>
<evidence type="ECO:0000259" key="9">
    <source>
        <dbReference type="PROSITE" id="PS51918"/>
    </source>
</evidence>
<comment type="cofactor">
    <cofactor evidence="1">
        <name>[4Fe-4S] cluster</name>
        <dbReference type="ChEBI" id="CHEBI:49883"/>
    </cofactor>
</comment>
<dbReference type="RefSeq" id="WP_255227882.1">
    <property type="nucleotide sequence ID" value="NZ_JAJEKE010000011.1"/>
</dbReference>
<evidence type="ECO:0000313" key="10">
    <source>
        <dbReference type="EMBL" id="MCQ1530359.1"/>
    </source>
</evidence>
<dbReference type="Gene3D" id="3.20.20.70">
    <property type="entry name" value="Aldolase class I"/>
    <property type="match status" value="1"/>
</dbReference>
<dbReference type="InterPro" id="IPR058240">
    <property type="entry name" value="rSAM_sf"/>
</dbReference>
<dbReference type="InterPro" id="IPR006638">
    <property type="entry name" value="Elp3/MiaA/NifB-like_rSAM"/>
</dbReference>
<dbReference type="PANTHER" id="PTHR43409">
    <property type="entry name" value="ANAEROBIC MAGNESIUM-PROTOPORPHYRIN IX MONOMETHYL ESTER CYCLASE-RELATED"/>
    <property type="match status" value="1"/>
</dbReference>